<dbReference type="Proteomes" id="UP000256964">
    <property type="component" value="Unassembled WGS sequence"/>
</dbReference>
<evidence type="ECO:0000256" key="1">
    <source>
        <dbReference type="SAM" id="MobiDB-lite"/>
    </source>
</evidence>
<dbReference type="EMBL" id="KZ857391">
    <property type="protein sequence ID" value="RDX52350.1"/>
    <property type="molecule type" value="Genomic_DNA"/>
</dbReference>
<accession>A0A371DIJ5</accession>
<feature type="region of interest" description="Disordered" evidence="1">
    <location>
        <begin position="97"/>
        <end position="120"/>
    </location>
</feature>
<keyword evidence="3" id="KW-1185">Reference proteome</keyword>
<evidence type="ECO:0000313" key="3">
    <source>
        <dbReference type="Proteomes" id="UP000256964"/>
    </source>
</evidence>
<reference evidence="2 3" key="1">
    <citation type="journal article" date="2018" name="Biotechnol. Biofuels">
        <title>Integrative visual omics of the white-rot fungus Polyporus brumalis exposes the biotechnological potential of its oxidative enzymes for delignifying raw plant biomass.</title>
        <authorList>
            <person name="Miyauchi S."/>
            <person name="Rancon A."/>
            <person name="Drula E."/>
            <person name="Hage H."/>
            <person name="Chaduli D."/>
            <person name="Favel A."/>
            <person name="Grisel S."/>
            <person name="Henrissat B."/>
            <person name="Herpoel-Gimbert I."/>
            <person name="Ruiz-Duenas F.J."/>
            <person name="Chevret D."/>
            <person name="Hainaut M."/>
            <person name="Lin J."/>
            <person name="Wang M."/>
            <person name="Pangilinan J."/>
            <person name="Lipzen A."/>
            <person name="Lesage-Meessen L."/>
            <person name="Navarro D."/>
            <person name="Riley R."/>
            <person name="Grigoriev I.V."/>
            <person name="Zhou S."/>
            <person name="Raouche S."/>
            <person name="Rosso M.N."/>
        </authorList>
    </citation>
    <scope>NUCLEOTIDE SEQUENCE [LARGE SCALE GENOMIC DNA]</scope>
    <source>
        <strain evidence="2 3">BRFM 1820</strain>
    </source>
</reference>
<organism evidence="2 3">
    <name type="scientific">Lentinus brumalis</name>
    <dbReference type="NCBI Taxonomy" id="2498619"/>
    <lineage>
        <taxon>Eukaryota</taxon>
        <taxon>Fungi</taxon>
        <taxon>Dikarya</taxon>
        <taxon>Basidiomycota</taxon>
        <taxon>Agaricomycotina</taxon>
        <taxon>Agaricomycetes</taxon>
        <taxon>Polyporales</taxon>
        <taxon>Polyporaceae</taxon>
        <taxon>Lentinus</taxon>
    </lineage>
</organism>
<protein>
    <submittedName>
        <fullName evidence="2">Uncharacterized protein</fullName>
    </submittedName>
</protein>
<gene>
    <name evidence="2" type="ORF">OH76DRAFT_209138</name>
</gene>
<evidence type="ECO:0000313" key="2">
    <source>
        <dbReference type="EMBL" id="RDX52350.1"/>
    </source>
</evidence>
<name>A0A371DIJ5_9APHY</name>
<feature type="region of interest" description="Disordered" evidence="1">
    <location>
        <begin position="23"/>
        <end position="51"/>
    </location>
</feature>
<proteinExistence type="predicted"/>
<dbReference type="AlphaFoldDB" id="A0A371DIJ5"/>
<sequence length="120" mass="13567">MYMGCGVFAEPYRMYNRPGAISQQNSLLSRATGKQPKSDPGSSRWRSRLHPTAALARTYKRRLVRDRCSRVGLESRRASRLLYRDFAMTCRSGRLERARLARPNTLSQSSSSSTRAAPTP</sequence>